<comment type="caution">
    <text evidence="17">The sequence shown here is derived from an EMBL/GenBank/DDBJ whole genome shotgun (WGS) entry which is preliminary data.</text>
</comment>
<dbReference type="PANTHER" id="PTHR21403:SF8">
    <property type="entry name" value="ATP PHOSPHORIBOSYLTRANSFERASE"/>
    <property type="match status" value="1"/>
</dbReference>
<evidence type="ECO:0000313" key="17">
    <source>
        <dbReference type="EMBL" id="KAL3651551.1"/>
    </source>
</evidence>
<evidence type="ECO:0000256" key="9">
    <source>
        <dbReference type="ARBA" id="ARBA00022640"/>
    </source>
</evidence>
<dbReference type="FunFam" id="3.30.70.120:FF:000007">
    <property type="entry name" value="ATP phosphoribosyltransferase, chloroplastic"/>
    <property type="match status" value="1"/>
</dbReference>
<feature type="domain" description="Histidine biosynthesis HisG C-terminal" evidence="16">
    <location>
        <begin position="287"/>
        <end position="370"/>
    </location>
</feature>
<keyword evidence="7" id="KW-0150">Chloroplast</keyword>
<comment type="similarity">
    <text evidence="5">Belongs to the ATP phosphoribosyltransferase family. Long subfamily.</text>
</comment>
<dbReference type="GO" id="GO:0000105">
    <property type="term" value="P:L-histidine biosynthetic process"/>
    <property type="evidence" value="ECO:0007669"/>
    <property type="project" value="UniProtKB-KW"/>
</dbReference>
<dbReference type="EC" id="2.4.2.17" evidence="6"/>
<feature type="domain" description="ATP phosphoribosyltransferase catalytic" evidence="15">
    <location>
        <begin position="105"/>
        <end position="280"/>
    </location>
</feature>
<dbReference type="InterPro" id="IPR018198">
    <property type="entry name" value="ATP_PRibTrfase_CS"/>
</dbReference>
<evidence type="ECO:0000256" key="14">
    <source>
        <dbReference type="ARBA" id="ARBA00059284"/>
    </source>
</evidence>
<dbReference type="NCBIfam" id="TIGR00070">
    <property type="entry name" value="hisG"/>
    <property type="match status" value="1"/>
</dbReference>
<proteinExistence type="inferred from homology"/>
<dbReference type="EMBL" id="JAVIJP010000006">
    <property type="protein sequence ID" value="KAL3651551.1"/>
    <property type="molecule type" value="Genomic_DNA"/>
</dbReference>
<dbReference type="InterPro" id="IPR001348">
    <property type="entry name" value="ATP_PRibTrfase_HisG"/>
</dbReference>
<comment type="pathway">
    <text evidence="4">Amino-acid biosynthesis; L-histidine biosynthesis; L-histidine from 5-phospho-alpha-D-ribose 1-diphosphate: step 1/9.</text>
</comment>
<gene>
    <name evidence="17" type="primary">HISN1B_2</name>
    <name evidence="17" type="ORF">CASFOL_004553</name>
</gene>
<evidence type="ECO:0000256" key="2">
    <source>
        <dbReference type="ARBA" id="ARBA00001946"/>
    </source>
</evidence>
<evidence type="ECO:0000256" key="8">
    <source>
        <dbReference type="ARBA" id="ARBA00022605"/>
    </source>
</evidence>
<dbReference type="PROSITE" id="PS01316">
    <property type="entry name" value="ATP_P_PHORIBOSYLTR"/>
    <property type="match status" value="1"/>
</dbReference>
<dbReference type="InterPro" id="IPR011322">
    <property type="entry name" value="N-reg_PII-like_a/b"/>
</dbReference>
<sequence length="389" mass="42695">MSLMRTAFLQPPPISHFSTPPFTPTVKFTVSCRLVASPETLVSVDIDKKPSERNEVRLGLPSKGRMATDTLDLLKDCQLSVRQTNPRQYVAEIPQISNLEVWFQRQKDVVRKLVSGDLDLGIVGLDTVMEYGQGDEDLIIVHDALDYGDCHLSLAIPKYGIFENINSLNELAKMTQWTPERPLRVATGFTFLGPKFMKENGLNYVTFSVADGALEAAPAMGIADAIVDLVSSGTTLKENNLKEIEGGVILESQAVLVASRKSLIQRKGVLDITHEMLERLEAHLKAGGQFTVTANMRGTSAEEVAERVLSQPSLSGLQGPTVSPVFCNRNGSATADYYAIVICVPKQALYKSVQQLRMIGGSGVLISPLTYIFDEETPRWRQLLSNLGL</sequence>
<evidence type="ECO:0000256" key="7">
    <source>
        <dbReference type="ARBA" id="ARBA00022528"/>
    </source>
</evidence>
<keyword evidence="11 17" id="KW-0808">Transferase</keyword>
<comment type="cofactor">
    <cofactor evidence="2">
        <name>Mg(2+)</name>
        <dbReference type="ChEBI" id="CHEBI:18420"/>
    </cofactor>
</comment>
<protein>
    <recommendedName>
        <fullName evidence="6">ATP phosphoribosyltransferase</fullName>
        <ecNumber evidence="6">2.4.2.17</ecNumber>
    </recommendedName>
</protein>
<evidence type="ECO:0000256" key="3">
    <source>
        <dbReference type="ARBA" id="ARBA00004229"/>
    </source>
</evidence>
<dbReference type="GO" id="GO:0009507">
    <property type="term" value="C:chloroplast"/>
    <property type="evidence" value="ECO:0007669"/>
    <property type="project" value="UniProtKB-SubCell"/>
</dbReference>
<evidence type="ECO:0000256" key="10">
    <source>
        <dbReference type="ARBA" id="ARBA00022676"/>
    </source>
</evidence>
<dbReference type="Pfam" id="PF01634">
    <property type="entry name" value="HisG"/>
    <property type="match status" value="1"/>
</dbReference>
<evidence type="ECO:0000256" key="1">
    <source>
        <dbReference type="ARBA" id="ARBA00000915"/>
    </source>
</evidence>
<keyword evidence="13" id="KW-0368">Histidine biosynthesis</keyword>
<evidence type="ECO:0000256" key="13">
    <source>
        <dbReference type="ARBA" id="ARBA00023102"/>
    </source>
</evidence>
<evidence type="ECO:0000256" key="4">
    <source>
        <dbReference type="ARBA" id="ARBA00004667"/>
    </source>
</evidence>
<accession>A0ABD3EEG4</accession>
<evidence type="ECO:0000259" key="15">
    <source>
        <dbReference type="Pfam" id="PF01634"/>
    </source>
</evidence>
<dbReference type="CDD" id="cd13593">
    <property type="entry name" value="PBP2_HisGL3"/>
    <property type="match status" value="1"/>
</dbReference>
<dbReference type="Gene3D" id="3.40.190.10">
    <property type="entry name" value="Periplasmic binding protein-like II"/>
    <property type="match status" value="2"/>
</dbReference>
<dbReference type="SUPFAM" id="SSF53850">
    <property type="entry name" value="Periplasmic binding protein-like II"/>
    <property type="match status" value="1"/>
</dbReference>
<evidence type="ECO:0000259" key="16">
    <source>
        <dbReference type="Pfam" id="PF08029"/>
    </source>
</evidence>
<evidence type="ECO:0000256" key="12">
    <source>
        <dbReference type="ARBA" id="ARBA00022946"/>
    </source>
</evidence>
<dbReference type="PANTHER" id="PTHR21403">
    <property type="entry name" value="ATP PHOSPHORIBOSYLTRANSFERASE ATP-PRTASE"/>
    <property type="match status" value="1"/>
</dbReference>
<keyword evidence="8" id="KW-0028">Amino-acid biosynthesis</keyword>
<dbReference type="Proteomes" id="UP001632038">
    <property type="component" value="Unassembled WGS sequence"/>
</dbReference>
<dbReference type="FunFam" id="3.40.190.10:FF:000118">
    <property type="entry name" value="ATP phosphoribosyltransferase 2, chloroplastic"/>
    <property type="match status" value="1"/>
</dbReference>
<dbReference type="Gene3D" id="3.30.70.120">
    <property type="match status" value="1"/>
</dbReference>
<keyword evidence="10 17" id="KW-0328">Glycosyltransferase</keyword>
<reference evidence="18" key="1">
    <citation type="journal article" date="2024" name="IScience">
        <title>Strigolactones Initiate the Formation of Haustorium-like Structures in Castilleja.</title>
        <authorList>
            <person name="Buerger M."/>
            <person name="Peterson D."/>
            <person name="Chory J."/>
        </authorList>
    </citation>
    <scope>NUCLEOTIDE SEQUENCE [LARGE SCALE GENOMIC DNA]</scope>
</reference>
<comment type="function">
    <text evidence="14">Catalyzes the condensation of ATP and 5-phosphoribose 1-diphosphate to form N'-(5'-phosphoribosyl)-ATP (PR-ATP).</text>
</comment>
<dbReference type="InterPro" id="IPR013115">
    <property type="entry name" value="HisG_C"/>
</dbReference>
<keyword evidence="18" id="KW-1185">Reference proteome</keyword>
<dbReference type="Pfam" id="PF08029">
    <property type="entry name" value="HisG_C"/>
    <property type="match status" value="1"/>
</dbReference>
<evidence type="ECO:0000256" key="5">
    <source>
        <dbReference type="ARBA" id="ARBA00007955"/>
    </source>
</evidence>
<organism evidence="17 18">
    <name type="scientific">Castilleja foliolosa</name>
    <dbReference type="NCBI Taxonomy" id="1961234"/>
    <lineage>
        <taxon>Eukaryota</taxon>
        <taxon>Viridiplantae</taxon>
        <taxon>Streptophyta</taxon>
        <taxon>Embryophyta</taxon>
        <taxon>Tracheophyta</taxon>
        <taxon>Spermatophyta</taxon>
        <taxon>Magnoliopsida</taxon>
        <taxon>eudicotyledons</taxon>
        <taxon>Gunneridae</taxon>
        <taxon>Pentapetalae</taxon>
        <taxon>asterids</taxon>
        <taxon>lamiids</taxon>
        <taxon>Lamiales</taxon>
        <taxon>Orobanchaceae</taxon>
        <taxon>Pedicularideae</taxon>
        <taxon>Castillejinae</taxon>
        <taxon>Castilleja</taxon>
    </lineage>
</organism>
<dbReference type="InterPro" id="IPR013820">
    <property type="entry name" value="ATP_PRibTrfase_cat"/>
</dbReference>
<dbReference type="InterPro" id="IPR015867">
    <property type="entry name" value="N-reg_PII/ATP_PRibTrfase_C"/>
</dbReference>
<dbReference type="AlphaFoldDB" id="A0ABD3EEG4"/>
<name>A0ABD3EEG4_9LAMI</name>
<keyword evidence="12" id="KW-0809">Transit peptide</keyword>
<evidence type="ECO:0000256" key="11">
    <source>
        <dbReference type="ARBA" id="ARBA00022679"/>
    </source>
</evidence>
<dbReference type="GO" id="GO:0003879">
    <property type="term" value="F:ATP phosphoribosyltransferase activity"/>
    <property type="evidence" value="ECO:0007669"/>
    <property type="project" value="UniProtKB-EC"/>
</dbReference>
<evidence type="ECO:0000256" key="6">
    <source>
        <dbReference type="ARBA" id="ARBA00011946"/>
    </source>
</evidence>
<comment type="subcellular location">
    <subcellularLocation>
        <location evidence="3">Plastid</location>
        <location evidence="3">Chloroplast</location>
    </subcellularLocation>
</comment>
<keyword evidence="9" id="KW-0934">Plastid</keyword>
<evidence type="ECO:0000313" key="18">
    <source>
        <dbReference type="Proteomes" id="UP001632038"/>
    </source>
</evidence>
<comment type="catalytic activity">
    <reaction evidence="1">
        <text>1-(5-phospho-beta-D-ribosyl)-ATP + diphosphate = 5-phospho-alpha-D-ribose 1-diphosphate + ATP</text>
        <dbReference type="Rhea" id="RHEA:18473"/>
        <dbReference type="ChEBI" id="CHEBI:30616"/>
        <dbReference type="ChEBI" id="CHEBI:33019"/>
        <dbReference type="ChEBI" id="CHEBI:58017"/>
        <dbReference type="ChEBI" id="CHEBI:73183"/>
        <dbReference type="EC" id="2.4.2.17"/>
    </reaction>
</comment>
<dbReference type="SUPFAM" id="SSF54913">
    <property type="entry name" value="GlnB-like"/>
    <property type="match status" value="1"/>
</dbReference>